<organism evidence="2 3">
    <name type="scientific">Duganella lactea</name>
    <dbReference type="NCBI Taxonomy" id="2692173"/>
    <lineage>
        <taxon>Bacteria</taxon>
        <taxon>Pseudomonadati</taxon>
        <taxon>Pseudomonadota</taxon>
        <taxon>Betaproteobacteria</taxon>
        <taxon>Burkholderiales</taxon>
        <taxon>Oxalobacteraceae</taxon>
        <taxon>Telluria group</taxon>
        <taxon>Duganella</taxon>
    </lineage>
</organism>
<evidence type="ECO:0000313" key="3">
    <source>
        <dbReference type="Proteomes" id="UP000449678"/>
    </source>
</evidence>
<evidence type="ECO:0000256" key="1">
    <source>
        <dbReference type="SAM" id="MobiDB-lite"/>
    </source>
</evidence>
<name>A0ABW9V1C5_9BURK</name>
<dbReference type="Proteomes" id="UP000449678">
    <property type="component" value="Unassembled WGS sequence"/>
</dbReference>
<proteinExistence type="predicted"/>
<feature type="region of interest" description="Disordered" evidence="1">
    <location>
        <begin position="80"/>
        <end position="110"/>
    </location>
</feature>
<reference evidence="2 3" key="1">
    <citation type="submission" date="2019-12" db="EMBL/GenBank/DDBJ databases">
        <title>Novel species isolated from a subtropical stream in China.</title>
        <authorList>
            <person name="Lu H."/>
        </authorList>
    </citation>
    <scope>NUCLEOTIDE SEQUENCE [LARGE SCALE GENOMIC DNA]</scope>
    <source>
        <strain evidence="2 3">FT94W</strain>
    </source>
</reference>
<gene>
    <name evidence="2" type="ORF">GTP38_04115</name>
</gene>
<keyword evidence="3" id="KW-1185">Reference proteome</keyword>
<evidence type="ECO:0000313" key="2">
    <source>
        <dbReference type="EMBL" id="MYM33521.1"/>
    </source>
</evidence>
<accession>A0ABW9V1C5</accession>
<dbReference type="RefSeq" id="WP_160988903.1">
    <property type="nucleotide sequence ID" value="NZ_WWCO01000002.1"/>
</dbReference>
<feature type="compositionally biased region" description="Basic residues" evidence="1">
    <location>
        <begin position="88"/>
        <end position="98"/>
    </location>
</feature>
<protein>
    <submittedName>
        <fullName evidence="2">Uncharacterized protein</fullName>
    </submittedName>
</protein>
<comment type="caution">
    <text evidence="2">The sequence shown here is derived from an EMBL/GenBank/DDBJ whole genome shotgun (WGS) entry which is preliminary data.</text>
</comment>
<dbReference type="EMBL" id="WWCO01000002">
    <property type="protein sequence ID" value="MYM33521.1"/>
    <property type="molecule type" value="Genomic_DNA"/>
</dbReference>
<sequence length="110" mass="11665">MLSSTDDYAGSNVGALDPHNVYAEFFTADFLFGFDFTPDGNLTIDNNSAVPVGAYVASFDFGASLGQANIVQHLADAGRPAATGPARATRRQLSRRRGWPSCHPAVTQMG</sequence>